<dbReference type="Proteomes" id="UP000286746">
    <property type="component" value="Unassembled WGS sequence"/>
</dbReference>
<reference evidence="1 2" key="1">
    <citation type="submission" date="2018-11" db="EMBL/GenBank/DDBJ databases">
        <title>Whole genome sequence of Streptomyces paromomycinus NBRC 15454(T).</title>
        <authorList>
            <person name="Komaki H."/>
            <person name="Tamura T."/>
        </authorList>
    </citation>
    <scope>NUCLEOTIDE SEQUENCE [LARGE SCALE GENOMIC DNA]</scope>
    <source>
        <strain evidence="1 2">NBRC 15454</strain>
    </source>
</reference>
<accession>A0A401VXJ1</accession>
<protein>
    <recommendedName>
        <fullName evidence="3">DUF742 domain-containing protein</fullName>
    </recommendedName>
</protein>
<dbReference type="RefSeq" id="WP_125052953.1">
    <property type="nucleotide sequence ID" value="NZ_BHZD01000001.1"/>
</dbReference>
<proteinExistence type="predicted"/>
<dbReference type="AlphaFoldDB" id="A0A401VXJ1"/>
<evidence type="ECO:0008006" key="3">
    <source>
        <dbReference type="Google" id="ProtNLM"/>
    </source>
</evidence>
<dbReference type="PANTHER" id="PTHR36221:SF1">
    <property type="entry name" value="DUF742 DOMAIN-CONTAINING PROTEIN"/>
    <property type="match status" value="1"/>
</dbReference>
<keyword evidence="2" id="KW-1185">Reference proteome</keyword>
<gene>
    <name evidence="1" type="ORF">GKJPGBOP_01439</name>
</gene>
<evidence type="ECO:0000313" key="2">
    <source>
        <dbReference type="Proteomes" id="UP000286746"/>
    </source>
</evidence>
<evidence type="ECO:0000313" key="1">
    <source>
        <dbReference type="EMBL" id="GCD41782.1"/>
    </source>
</evidence>
<organism evidence="1 2">
    <name type="scientific">Streptomyces paromomycinus</name>
    <name type="common">Streptomyces rimosus subsp. paromomycinus</name>
    <dbReference type="NCBI Taxonomy" id="92743"/>
    <lineage>
        <taxon>Bacteria</taxon>
        <taxon>Bacillati</taxon>
        <taxon>Actinomycetota</taxon>
        <taxon>Actinomycetes</taxon>
        <taxon>Kitasatosporales</taxon>
        <taxon>Streptomycetaceae</taxon>
        <taxon>Streptomyces</taxon>
    </lineage>
</organism>
<dbReference type="InterPro" id="IPR007995">
    <property type="entry name" value="DUF742"/>
</dbReference>
<dbReference type="Pfam" id="PF05331">
    <property type="entry name" value="DUF742"/>
    <property type="match status" value="1"/>
</dbReference>
<dbReference type="PANTHER" id="PTHR36221">
    <property type="entry name" value="DUF742 DOMAIN-CONTAINING PROTEIN"/>
    <property type="match status" value="1"/>
</dbReference>
<dbReference type="EMBL" id="BHZD01000001">
    <property type="protein sequence ID" value="GCD41782.1"/>
    <property type="molecule type" value="Genomic_DNA"/>
</dbReference>
<sequence length="112" mass="12276">MSRPDVPDRWFVITGGRTRPDHALDAITLVVTERGDTAGLQGEEARIIALCHRPLAVAEIAARLEAPLGVTKVLISRLLDEHRVHTRAPALTAASDDKARLCERVLRGLQKL</sequence>
<name>A0A401VXJ1_STREY</name>
<comment type="caution">
    <text evidence="1">The sequence shown here is derived from an EMBL/GenBank/DDBJ whole genome shotgun (WGS) entry which is preliminary data.</text>
</comment>